<dbReference type="Proteomes" id="UP000248852">
    <property type="component" value="Segment"/>
</dbReference>
<dbReference type="RefSeq" id="YP_009483567.1">
    <property type="nucleotide sequence ID" value="NC_037667.1"/>
</dbReference>
<protein>
    <submittedName>
        <fullName evidence="1">Uncharacterized protein</fullName>
    </submittedName>
</protein>
<evidence type="ECO:0000313" key="1">
    <source>
        <dbReference type="EMBL" id="AVK75298.1"/>
    </source>
</evidence>
<gene>
    <name evidence="1" type="ORF">pqer_cds_876</name>
</gene>
<reference evidence="1" key="1">
    <citation type="journal article" date="2018" name="Nat. Commun.">
        <title>Diversity and evolution of the emerging Pandoraviridae family.</title>
        <authorList>
            <person name="Legendre M."/>
            <person name="Fabre E."/>
            <person name="Poirot O."/>
            <person name="Jeudy S."/>
            <person name="Lartigue A."/>
            <person name="Alempic J.M."/>
            <person name="Beucher L."/>
            <person name="Philippe N."/>
            <person name="Bertaux L."/>
            <person name="Christo-Foroux E."/>
            <person name="Labadie K."/>
            <person name="Coute Y."/>
            <person name="Abergel C."/>
            <person name="Claverie J.M."/>
        </authorList>
    </citation>
    <scope>NUCLEOTIDE SEQUENCE [LARGE SCALE GENOMIC DNA]</scope>
    <source>
        <strain evidence="1">Quercus</strain>
    </source>
</reference>
<sequence>MDHNDQPGPDAVSTQHEMESCAKTLCAETLTGGINVGDETAAIEATDPVLASVLELVVTPRKPLSETLFEMRGR</sequence>
<dbReference type="GeneID" id="36844439"/>
<organism evidence="1">
    <name type="scientific">Pandoravirus quercus</name>
    <dbReference type="NCBI Taxonomy" id="2107709"/>
    <lineage>
        <taxon>Viruses</taxon>
        <taxon>Pandoravirus</taxon>
    </lineage>
</organism>
<accession>A0A2U7UA18</accession>
<dbReference type="KEGG" id="vg:36844439"/>
<dbReference type="EMBL" id="MG011689">
    <property type="protein sequence ID" value="AVK75298.1"/>
    <property type="molecule type" value="Genomic_DNA"/>
</dbReference>
<name>A0A2U7UA18_9VIRU</name>
<proteinExistence type="predicted"/>